<dbReference type="Pfam" id="PF08546">
    <property type="entry name" value="ApbA_C"/>
    <property type="match status" value="1"/>
</dbReference>
<gene>
    <name evidence="4" type="ORF">LTR91_013683</name>
</gene>
<evidence type="ECO:0000313" key="5">
    <source>
        <dbReference type="Proteomes" id="UP001175353"/>
    </source>
</evidence>
<organism evidence="4 5">
    <name type="scientific">Friedmanniomyces endolithicus</name>
    <dbReference type="NCBI Taxonomy" id="329885"/>
    <lineage>
        <taxon>Eukaryota</taxon>
        <taxon>Fungi</taxon>
        <taxon>Dikarya</taxon>
        <taxon>Ascomycota</taxon>
        <taxon>Pezizomycotina</taxon>
        <taxon>Dothideomycetes</taxon>
        <taxon>Dothideomycetidae</taxon>
        <taxon>Mycosphaerellales</taxon>
        <taxon>Teratosphaeriaceae</taxon>
        <taxon>Friedmanniomyces</taxon>
    </lineage>
</organism>
<dbReference type="PANTHER" id="PTHR21708">
    <property type="entry name" value="PROBABLE 2-DEHYDROPANTOATE 2-REDUCTASE"/>
    <property type="match status" value="1"/>
</dbReference>
<accession>A0AAN6KD57</accession>
<dbReference type="FunFam" id="1.10.1040.10:FF:000017">
    <property type="entry name" value="2-dehydropantoate 2-reductase"/>
    <property type="match status" value="1"/>
</dbReference>
<feature type="domain" description="Ketopantoate reductase C-terminal" evidence="3">
    <location>
        <begin position="201"/>
        <end position="310"/>
    </location>
</feature>
<keyword evidence="5" id="KW-1185">Reference proteome</keyword>
<dbReference type="AlphaFoldDB" id="A0AAN6KD57"/>
<dbReference type="EMBL" id="JAUJLE010000140">
    <property type="protein sequence ID" value="KAK0976451.1"/>
    <property type="molecule type" value="Genomic_DNA"/>
</dbReference>
<feature type="domain" description="Ketopantoate reductase N-terminal" evidence="2">
    <location>
        <begin position="5"/>
        <end position="158"/>
    </location>
</feature>
<name>A0AAN6KD57_9PEZI</name>
<feature type="region of interest" description="Disordered" evidence="1">
    <location>
        <begin position="403"/>
        <end position="424"/>
    </location>
</feature>
<dbReference type="PANTHER" id="PTHR21708:SF26">
    <property type="entry name" value="2-DEHYDROPANTOATE 2-REDUCTASE"/>
    <property type="match status" value="1"/>
</dbReference>
<evidence type="ECO:0000259" key="2">
    <source>
        <dbReference type="Pfam" id="PF02558"/>
    </source>
</evidence>
<dbReference type="GO" id="GO:0006357">
    <property type="term" value="P:regulation of transcription by RNA polymerase II"/>
    <property type="evidence" value="ECO:0007669"/>
    <property type="project" value="InterPro"/>
</dbReference>
<reference evidence="4" key="1">
    <citation type="submission" date="2023-06" db="EMBL/GenBank/DDBJ databases">
        <title>Black Yeasts Isolated from many extreme environments.</title>
        <authorList>
            <person name="Coleine C."/>
            <person name="Stajich J.E."/>
            <person name="Selbmann L."/>
        </authorList>
    </citation>
    <scope>NUCLEOTIDE SEQUENCE</scope>
    <source>
        <strain evidence="4">CCFEE 5200</strain>
    </source>
</reference>
<dbReference type="InterPro" id="IPR013332">
    <property type="entry name" value="KPR_N"/>
</dbReference>
<proteinExistence type="predicted"/>
<dbReference type="GO" id="GO:0005737">
    <property type="term" value="C:cytoplasm"/>
    <property type="evidence" value="ECO:0007669"/>
    <property type="project" value="TreeGrafter"/>
</dbReference>
<dbReference type="FunFam" id="3.40.50.720:FF:000609">
    <property type="entry name" value="2-dehydropantoate 2-reductase"/>
    <property type="match status" value="1"/>
</dbReference>
<dbReference type="SUPFAM" id="SSF48179">
    <property type="entry name" value="6-phosphogluconate dehydrogenase C-terminal domain-like"/>
    <property type="match status" value="1"/>
</dbReference>
<dbReference type="InterPro" id="IPR051402">
    <property type="entry name" value="KPR-Related"/>
</dbReference>
<dbReference type="SUPFAM" id="SSF51735">
    <property type="entry name" value="NAD(P)-binding Rossmann-fold domains"/>
    <property type="match status" value="1"/>
</dbReference>
<evidence type="ECO:0000256" key="1">
    <source>
        <dbReference type="SAM" id="MobiDB-lite"/>
    </source>
</evidence>
<dbReference type="Gene3D" id="1.10.1040.10">
    <property type="entry name" value="N-(1-d-carboxylethyl)-l-norvaline Dehydrogenase, domain 2"/>
    <property type="match status" value="1"/>
</dbReference>
<dbReference type="InterPro" id="IPR013328">
    <property type="entry name" value="6PGD_dom2"/>
</dbReference>
<dbReference type="GO" id="GO:0003712">
    <property type="term" value="F:transcription coregulator activity"/>
    <property type="evidence" value="ECO:0007669"/>
    <property type="project" value="InterPro"/>
</dbReference>
<evidence type="ECO:0000313" key="4">
    <source>
        <dbReference type="EMBL" id="KAK0976451.1"/>
    </source>
</evidence>
<protein>
    <recommendedName>
        <fullName evidence="6">2-dehydropantoate 2-reductase</fullName>
    </recommendedName>
</protein>
<dbReference type="InterPro" id="IPR008927">
    <property type="entry name" value="6-PGluconate_DH-like_C_sf"/>
</dbReference>
<dbReference type="Proteomes" id="UP001175353">
    <property type="component" value="Unassembled WGS sequence"/>
</dbReference>
<feature type="compositionally biased region" description="Polar residues" evidence="1">
    <location>
        <begin position="403"/>
        <end position="414"/>
    </location>
</feature>
<dbReference type="Pfam" id="PF02558">
    <property type="entry name" value="ApbA"/>
    <property type="match status" value="1"/>
</dbReference>
<dbReference type="InterPro" id="IPR036291">
    <property type="entry name" value="NAD(P)-bd_dom_sf"/>
</dbReference>
<dbReference type="InterPro" id="IPR013752">
    <property type="entry name" value="KPA_reductase"/>
</dbReference>
<dbReference type="Gene3D" id="3.40.50.720">
    <property type="entry name" value="NAD(P)-binding Rossmann-like Domain"/>
    <property type="match status" value="1"/>
</dbReference>
<evidence type="ECO:0008006" key="6">
    <source>
        <dbReference type="Google" id="ProtNLM"/>
    </source>
</evidence>
<dbReference type="GO" id="GO:0016592">
    <property type="term" value="C:mediator complex"/>
    <property type="evidence" value="ECO:0007669"/>
    <property type="project" value="InterPro"/>
</dbReference>
<evidence type="ECO:0000259" key="3">
    <source>
        <dbReference type="Pfam" id="PF08546"/>
    </source>
</evidence>
<sequence length="424" mass="46081">MPIRVLLVGAGAIGSFYGARLASAPHTLVSALCRSNYQAVKDKGFRVTSPIFGDGGFRPEYTFGSPAEARQAPVKFDYLLVATKALPDLSDDSCLLEGLVGEDTSIVLVQNGLGIEEPYRKRFPRACILSAITIASVAQPSHGHIKHNGWTRISIGPYVPQPDTGPNCSEERGAQSCSRLVELLKAGGISDASYTITPGFTMNPSSVLSGETANQAMLNDPELSYHLLKVMEEVLETATKVLGKSLPPASASPEQILQSIRRNNSGSKPSMLLDWEKGNRMELEVILGNPIRLAREKGIEMPRLQIRIEKLRDQLVARFHTIVNLAAVSGKDRNNTAIAQYHIQTETAALITTAENAQSLIRQLQEMWLFGQLDTLGDSKARQQSDEDARSIALLLKQLAESQQPVASNASLEQAPQPAMVDEK</sequence>
<comment type="caution">
    <text evidence="4">The sequence shown here is derived from an EMBL/GenBank/DDBJ whole genome shotgun (WGS) entry which is preliminary data.</text>
</comment>